<dbReference type="GeneID" id="36549622"/>
<dbReference type="RefSeq" id="XP_024689514.1">
    <property type="nucleotide sequence ID" value="XM_024842093.1"/>
</dbReference>
<evidence type="ECO:0000313" key="2">
    <source>
        <dbReference type="EMBL" id="PKY00920.1"/>
    </source>
</evidence>
<gene>
    <name evidence="2" type="ORF">P168DRAFT_66779</name>
</gene>
<dbReference type="VEuPathDB" id="FungiDB:P168DRAFT_66779"/>
<keyword evidence="3" id="KW-1185">Reference proteome</keyword>
<keyword evidence="1" id="KW-0812">Transmembrane</keyword>
<evidence type="ECO:0000256" key="1">
    <source>
        <dbReference type="SAM" id="Phobius"/>
    </source>
</evidence>
<proteinExistence type="predicted"/>
<name>A0A2I1CTG2_ASPC2</name>
<protein>
    <submittedName>
        <fullName evidence="2">Uncharacterized protein</fullName>
    </submittedName>
</protein>
<accession>A0A2I1CTG2</accession>
<dbReference type="Proteomes" id="UP000234254">
    <property type="component" value="Unassembled WGS sequence"/>
</dbReference>
<dbReference type="EMBL" id="MSFM01000013">
    <property type="protein sequence ID" value="PKY00920.1"/>
    <property type="molecule type" value="Genomic_DNA"/>
</dbReference>
<keyword evidence="1" id="KW-1133">Transmembrane helix</keyword>
<organism evidence="2 3">
    <name type="scientific">Aspergillus campestris (strain IBT 28561)</name>
    <dbReference type="NCBI Taxonomy" id="1392248"/>
    <lineage>
        <taxon>Eukaryota</taxon>
        <taxon>Fungi</taxon>
        <taxon>Dikarya</taxon>
        <taxon>Ascomycota</taxon>
        <taxon>Pezizomycotina</taxon>
        <taxon>Eurotiomycetes</taxon>
        <taxon>Eurotiomycetidae</taxon>
        <taxon>Eurotiales</taxon>
        <taxon>Aspergillaceae</taxon>
        <taxon>Aspergillus</taxon>
        <taxon>Aspergillus subgen. Circumdati</taxon>
    </lineage>
</organism>
<reference evidence="2" key="1">
    <citation type="submission" date="2016-12" db="EMBL/GenBank/DDBJ databases">
        <title>The genomes of Aspergillus section Nigri reveals drivers in fungal speciation.</title>
        <authorList>
            <consortium name="DOE Joint Genome Institute"/>
            <person name="Vesth T.C."/>
            <person name="Nybo J."/>
            <person name="Theobald S."/>
            <person name="Brandl J."/>
            <person name="Frisvad J.C."/>
            <person name="Nielsen K.F."/>
            <person name="Lyhne E.K."/>
            <person name="Kogle M.E."/>
            <person name="Kuo A."/>
            <person name="Riley R."/>
            <person name="Clum A."/>
            <person name="Nolan M."/>
            <person name="Lipzen A."/>
            <person name="Salamov A."/>
            <person name="Henrissat B."/>
            <person name="Wiebenga A."/>
            <person name="De vries R.P."/>
            <person name="Grigoriev I.V."/>
            <person name="Mortensen U.H."/>
            <person name="Andersen M.R."/>
            <person name="Baker S.E."/>
        </authorList>
    </citation>
    <scope>NUCLEOTIDE SEQUENCE</scope>
    <source>
        <strain evidence="2">IBT 28561</strain>
    </source>
</reference>
<feature type="transmembrane region" description="Helical" evidence="1">
    <location>
        <begin position="20"/>
        <end position="42"/>
    </location>
</feature>
<sequence>MCLVVVVFILYSCFTSWRFLLGRHCCLCAALYLLLFITWKYGKYLITKEGRKSRLPTEVSTCLIDKLTSFLILSSSTMLSTDIFLVFQIRSTISEILQAPQYDVNIHPYLSGLPPVNVVHSSTLTFLIWPSNQHPQNNKTRPDLLF</sequence>
<dbReference type="AlphaFoldDB" id="A0A2I1CTG2"/>
<evidence type="ECO:0000313" key="3">
    <source>
        <dbReference type="Proteomes" id="UP000234254"/>
    </source>
</evidence>
<keyword evidence="1" id="KW-0472">Membrane</keyword>
<comment type="caution">
    <text evidence="2">The sequence shown here is derived from an EMBL/GenBank/DDBJ whole genome shotgun (WGS) entry which is preliminary data.</text>
</comment>